<protein>
    <submittedName>
        <fullName evidence="1">Uncharacterized protein</fullName>
    </submittedName>
</protein>
<evidence type="ECO:0000313" key="1">
    <source>
        <dbReference type="EMBL" id="PAN42050.1"/>
    </source>
</evidence>
<organism evidence="1">
    <name type="scientific">Panicum hallii</name>
    <dbReference type="NCBI Taxonomy" id="206008"/>
    <lineage>
        <taxon>Eukaryota</taxon>
        <taxon>Viridiplantae</taxon>
        <taxon>Streptophyta</taxon>
        <taxon>Embryophyta</taxon>
        <taxon>Tracheophyta</taxon>
        <taxon>Spermatophyta</taxon>
        <taxon>Magnoliopsida</taxon>
        <taxon>Liliopsida</taxon>
        <taxon>Poales</taxon>
        <taxon>Poaceae</taxon>
        <taxon>PACMAD clade</taxon>
        <taxon>Panicoideae</taxon>
        <taxon>Panicodae</taxon>
        <taxon>Paniceae</taxon>
        <taxon>Panicinae</taxon>
        <taxon>Panicum</taxon>
        <taxon>Panicum sect. Panicum</taxon>
    </lineage>
</organism>
<accession>A0A2S3IDL3</accession>
<dbReference type="Gramene" id="PAN42050">
    <property type="protein sequence ID" value="PAN42050"/>
    <property type="gene ID" value="PAHAL_8G126200"/>
</dbReference>
<dbReference type="Proteomes" id="UP000243499">
    <property type="component" value="Chromosome 8"/>
</dbReference>
<dbReference type="EMBL" id="CM008053">
    <property type="protein sequence ID" value="PAN42050.1"/>
    <property type="molecule type" value="Genomic_DNA"/>
</dbReference>
<gene>
    <name evidence="1" type="ORF">PAHAL_8G126200</name>
</gene>
<dbReference type="AlphaFoldDB" id="A0A2S3IDL3"/>
<name>A0A2S3IDL3_9POAL</name>
<proteinExistence type="predicted"/>
<reference evidence="1" key="1">
    <citation type="submission" date="2018-04" db="EMBL/GenBank/DDBJ databases">
        <title>WGS assembly of Panicum hallii.</title>
        <authorList>
            <person name="Lovell J."/>
            <person name="Jenkins J."/>
            <person name="Lowry D."/>
            <person name="Mamidi S."/>
            <person name="Sreedasyam A."/>
            <person name="Weng X."/>
            <person name="Barry K."/>
            <person name="Bonette J."/>
            <person name="Campitelli B."/>
            <person name="Daum C."/>
            <person name="Gordon S."/>
            <person name="Gould B."/>
            <person name="Lipzen A."/>
            <person name="Macqueen A."/>
            <person name="Palacio-Mejia J."/>
            <person name="Plott C."/>
            <person name="Shakirov E."/>
            <person name="Shu S."/>
            <person name="Yoshinaga Y."/>
            <person name="Zane M."/>
            <person name="Rokhsar D."/>
            <person name="Grimwood J."/>
            <person name="Schmutz J."/>
            <person name="Juenger T."/>
        </authorList>
    </citation>
    <scope>NUCLEOTIDE SEQUENCE [LARGE SCALE GENOMIC DNA]</scope>
    <source>
        <strain evidence="1">FIL2</strain>
    </source>
</reference>
<sequence length="54" mass="6197">MRDTLSPRALLPACIMRSRLCKTKVSVESLHLLRSVPDPTFNFVSRVRGQRMLL</sequence>